<accession>A0A7Z0AY12</accession>
<comment type="caution">
    <text evidence="1">The sequence shown here is derived from an EMBL/GenBank/DDBJ whole genome shotgun (WGS) entry which is preliminary data.</text>
</comment>
<dbReference type="Proteomes" id="UP000572540">
    <property type="component" value="Unassembled WGS sequence"/>
</dbReference>
<protein>
    <submittedName>
        <fullName evidence="1">Uncharacterized protein</fullName>
    </submittedName>
</protein>
<evidence type="ECO:0000313" key="1">
    <source>
        <dbReference type="EMBL" id="NYH14106.1"/>
    </source>
</evidence>
<dbReference type="RefSeq" id="WP_179709301.1">
    <property type="nucleotide sequence ID" value="NZ_JACCAU010000001.1"/>
</dbReference>
<evidence type="ECO:0000313" key="2">
    <source>
        <dbReference type="Proteomes" id="UP000572540"/>
    </source>
</evidence>
<dbReference type="EMBL" id="JACCAU010000001">
    <property type="protein sequence ID" value="NYH14106.1"/>
    <property type="molecule type" value="Genomic_DNA"/>
</dbReference>
<reference evidence="1 2" key="1">
    <citation type="submission" date="2020-07" db="EMBL/GenBank/DDBJ databases">
        <title>Exploring microbial biodiversity for novel pathways involved in the catabolism of aromatic compounds derived from lignin.</title>
        <authorList>
            <person name="Elkins J."/>
        </authorList>
    </citation>
    <scope>NUCLEOTIDE SEQUENCE [LARGE SCALE GENOMIC DNA]</scope>
    <source>
        <strain evidence="1 2">H2C3B</strain>
    </source>
</reference>
<proteinExistence type="predicted"/>
<sequence>MNADAVSKIFSEFDDLTSKSEDANVQFLIRAIKLHAELTNARLVSIEQAMLALLKK</sequence>
<name>A0A7Z0AY12_9BURK</name>
<dbReference type="AlphaFoldDB" id="A0A7Z0AY12"/>
<gene>
    <name evidence="1" type="ORF">GGD41_001334</name>
</gene>
<organism evidence="1 2">
    <name type="scientific">Paraburkholderia bryophila</name>
    <dbReference type="NCBI Taxonomy" id="420952"/>
    <lineage>
        <taxon>Bacteria</taxon>
        <taxon>Pseudomonadati</taxon>
        <taxon>Pseudomonadota</taxon>
        <taxon>Betaproteobacteria</taxon>
        <taxon>Burkholderiales</taxon>
        <taxon>Burkholderiaceae</taxon>
        <taxon>Paraburkholderia</taxon>
    </lineage>
</organism>